<keyword evidence="1" id="KW-0812">Transmembrane</keyword>
<feature type="transmembrane region" description="Helical" evidence="1">
    <location>
        <begin position="7"/>
        <end position="24"/>
    </location>
</feature>
<dbReference type="RefSeq" id="WP_317137517.1">
    <property type="nucleotide sequence ID" value="NZ_CP043875.1"/>
</dbReference>
<protein>
    <recommendedName>
        <fullName evidence="4">DUF3953 domain-containing protein</fullName>
    </recommendedName>
</protein>
<name>A0AA97FCF2_9EURY</name>
<dbReference type="KEGG" id="mefw:F1737_04150"/>
<dbReference type="GeneID" id="85229332"/>
<dbReference type="EMBL" id="CP043875">
    <property type="protein sequence ID" value="WOF15947.1"/>
    <property type="molecule type" value="Genomic_DNA"/>
</dbReference>
<proteinExistence type="predicted"/>
<evidence type="ECO:0008006" key="4">
    <source>
        <dbReference type="Google" id="ProtNLM"/>
    </source>
</evidence>
<accession>A0AA97FCF2</accession>
<gene>
    <name evidence="2" type="ORF">F1737_04150</name>
</gene>
<dbReference type="Proteomes" id="UP001301797">
    <property type="component" value="Chromosome"/>
</dbReference>
<feature type="transmembrane region" description="Helical" evidence="1">
    <location>
        <begin position="30"/>
        <end position="49"/>
    </location>
</feature>
<evidence type="ECO:0000313" key="2">
    <source>
        <dbReference type="EMBL" id="WOF15947.1"/>
    </source>
</evidence>
<organism evidence="2 3">
    <name type="scientific">Methanochimaera problematica</name>
    <dbReference type="NCBI Taxonomy" id="2609417"/>
    <lineage>
        <taxon>Archaea</taxon>
        <taxon>Methanobacteriati</taxon>
        <taxon>Methanobacteriota</taxon>
        <taxon>Stenosarchaea group</taxon>
        <taxon>Methanomicrobia</taxon>
        <taxon>Methanomicrobiales</taxon>
        <taxon>Methanomicrobiaceae</taxon>
        <taxon>Methanochimaera</taxon>
    </lineage>
</organism>
<evidence type="ECO:0000313" key="3">
    <source>
        <dbReference type="Proteomes" id="UP001301797"/>
    </source>
</evidence>
<keyword evidence="3" id="KW-1185">Reference proteome</keyword>
<reference evidence="2 3" key="1">
    <citation type="submission" date="2019-09" db="EMBL/GenBank/DDBJ databases">
        <title>The complete genome of Methanoplanus sp. FWC-SCC4.</title>
        <authorList>
            <person name="Chen S.-C."/>
            <person name="Zhou Y.-Z."/>
            <person name="Lai M.-C."/>
        </authorList>
    </citation>
    <scope>NUCLEOTIDE SEQUENCE [LARGE SCALE GENOMIC DNA]</scope>
    <source>
        <strain evidence="2 3">FWC-SCC4</strain>
    </source>
</reference>
<evidence type="ECO:0000256" key="1">
    <source>
        <dbReference type="SAM" id="Phobius"/>
    </source>
</evidence>
<keyword evidence="1" id="KW-1133">Transmembrane helix</keyword>
<keyword evidence="1" id="KW-0472">Membrane</keyword>
<dbReference type="AlphaFoldDB" id="A0AA97FCF2"/>
<feature type="transmembrane region" description="Helical" evidence="1">
    <location>
        <begin position="61"/>
        <end position="80"/>
    </location>
</feature>
<sequence>MKKVEMAIAGGILTYILIAAIQGFENTGVMFQSVLIFVVLGILAAGLMMKNEDGLRKIEMILLWVCIGLFFIFGALKSGGLI</sequence>